<gene>
    <name evidence="1" type="ORF">SAMN05216270_12627</name>
</gene>
<dbReference type="STRING" id="58114.SAMN05216270_12627"/>
<keyword evidence="2" id="KW-1185">Reference proteome</keyword>
<dbReference type="RefSeq" id="WP_091040588.1">
    <property type="nucleotide sequence ID" value="NZ_FNAD01000026.1"/>
</dbReference>
<dbReference type="EMBL" id="FNAD01000026">
    <property type="protein sequence ID" value="SDE52361.1"/>
    <property type="molecule type" value="Genomic_DNA"/>
</dbReference>
<reference evidence="2" key="1">
    <citation type="submission" date="2016-10" db="EMBL/GenBank/DDBJ databases">
        <authorList>
            <person name="Varghese N."/>
            <person name="Submissions S."/>
        </authorList>
    </citation>
    <scope>NUCLEOTIDE SEQUENCE [LARGE SCALE GENOMIC DNA]</scope>
    <source>
        <strain evidence="2">CGMCC 4.3516</strain>
    </source>
</reference>
<sequence>MSSGYRLYTSASSLLELSSYFAEVLDLGRVEPRALSPIDSDRWWCAITAHGASDNAAVSGRLGVERYSTVAFLPRKSLSWESETKDLAKIVEAVARLLSEDRNASGFLEFYDEIIVLEKRKGGPITVDPRLLDPDDLDDQRAFAPLLGGYAVRSIEQL</sequence>
<name>A0A1G7DLF7_9ACTN</name>
<evidence type="ECO:0000313" key="1">
    <source>
        <dbReference type="EMBL" id="SDE52361.1"/>
    </source>
</evidence>
<dbReference type="AlphaFoldDB" id="A0A1G7DLF7"/>
<evidence type="ECO:0000313" key="2">
    <source>
        <dbReference type="Proteomes" id="UP000198949"/>
    </source>
</evidence>
<proteinExistence type="predicted"/>
<dbReference type="Proteomes" id="UP000198949">
    <property type="component" value="Unassembled WGS sequence"/>
</dbReference>
<accession>A0A1G7DLF7</accession>
<dbReference type="OrthoDB" id="9850605at2"/>
<organism evidence="1 2">
    <name type="scientific">Glycomyces harbinensis</name>
    <dbReference type="NCBI Taxonomy" id="58114"/>
    <lineage>
        <taxon>Bacteria</taxon>
        <taxon>Bacillati</taxon>
        <taxon>Actinomycetota</taxon>
        <taxon>Actinomycetes</taxon>
        <taxon>Glycomycetales</taxon>
        <taxon>Glycomycetaceae</taxon>
        <taxon>Glycomyces</taxon>
    </lineage>
</organism>
<protein>
    <submittedName>
        <fullName evidence="1">Uncharacterized protein</fullName>
    </submittedName>
</protein>